<name>A0A098VT48_9MICR</name>
<keyword evidence="3" id="KW-0812">Transmembrane</keyword>
<gene>
    <name evidence="5" type="ORF">DI09_196p20</name>
</gene>
<feature type="domain" description="Exocyst complex component EXOC2/Sec5 N-terminal" evidence="4">
    <location>
        <begin position="117"/>
        <end position="182"/>
    </location>
</feature>
<dbReference type="Proteomes" id="UP000029725">
    <property type="component" value="Unassembled WGS sequence"/>
</dbReference>
<dbReference type="HOGENOM" id="CLU_1240405_0_0_1"/>
<protein>
    <recommendedName>
        <fullName evidence="4">Exocyst complex component EXOC2/Sec5 N-terminal domain-containing protein</fullName>
    </recommendedName>
</protein>
<dbReference type="VEuPathDB" id="MicrosporidiaDB:DI09_196p20"/>
<reference evidence="5 6" key="1">
    <citation type="submission" date="2014-04" db="EMBL/GenBank/DDBJ databases">
        <title>A new species of microsporidia sheds light on the evolution of extreme parasitism.</title>
        <authorList>
            <person name="Haag K.L."/>
            <person name="James T.Y."/>
            <person name="Larsson R."/>
            <person name="Schaer T.M."/>
            <person name="Refardt D."/>
            <person name="Pombert J.-F."/>
            <person name="Ebert D."/>
        </authorList>
    </citation>
    <scope>NUCLEOTIDE SEQUENCE [LARGE SCALE GENOMIC DNA]</scope>
    <source>
        <strain evidence="5 6">UGP3</strain>
        <tissue evidence="5">Spores</tissue>
    </source>
</reference>
<dbReference type="Pfam" id="PF15469">
    <property type="entry name" value="Sec5"/>
    <property type="match status" value="1"/>
</dbReference>
<keyword evidence="6" id="KW-1185">Reference proteome</keyword>
<keyword evidence="3" id="KW-1133">Transmembrane helix</keyword>
<evidence type="ECO:0000256" key="2">
    <source>
        <dbReference type="SAM" id="MobiDB-lite"/>
    </source>
</evidence>
<evidence type="ECO:0000259" key="4">
    <source>
        <dbReference type="Pfam" id="PF15469"/>
    </source>
</evidence>
<evidence type="ECO:0000256" key="3">
    <source>
        <dbReference type="SAM" id="Phobius"/>
    </source>
</evidence>
<keyword evidence="3" id="KW-0472">Membrane</keyword>
<feature type="transmembrane region" description="Helical" evidence="3">
    <location>
        <begin position="190"/>
        <end position="211"/>
    </location>
</feature>
<feature type="region of interest" description="Disordered" evidence="2">
    <location>
        <begin position="15"/>
        <end position="35"/>
    </location>
</feature>
<accession>A0A098VT48</accession>
<dbReference type="EMBL" id="JMKJ01000106">
    <property type="protein sequence ID" value="KGG52268.1"/>
    <property type="molecule type" value="Genomic_DNA"/>
</dbReference>
<keyword evidence="1" id="KW-0813">Transport</keyword>
<evidence type="ECO:0000313" key="5">
    <source>
        <dbReference type="EMBL" id="KGG52268.1"/>
    </source>
</evidence>
<feature type="compositionally biased region" description="Polar residues" evidence="2">
    <location>
        <begin position="23"/>
        <end position="33"/>
    </location>
</feature>
<dbReference type="GeneID" id="25258845"/>
<evidence type="ECO:0000313" key="6">
    <source>
        <dbReference type="Proteomes" id="UP000029725"/>
    </source>
</evidence>
<proteinExistence type="predicted"/>
<dbReference type="AlphaFoldDB" id="A0A098VT48"/>
<dbReference type="InterPro" id="IPR039481">
    <property type="entry name" value="EXOC2/Sec5_N_dom"/>
</dbReference>
<comment type="caution">
    <text evidence="5">The sequence shown here is derived from an EMBL/GenBank/DDBJ whole genome shotgun (WGS) entry which is preliminary data.</text>
</comment>
<organism evidence="5 6">
    <name type="scientific">Mitosporidium daphniae</name>
    <dbReference type="NCBI Taxonomy" id="1485682"/>
    <lineage>
        <taxon>Eukaryota</taxon>
        <taxon>Fungi</taxon>
        <taxon>Fungi incertae sedis</taxon>
        <taxon>Microsporidia</taxon>
        <taxon>Mitosporidium</taxon>
    </lineage>
</organism>
<sequence length="223" mass="24990">MKNIIRRSRISWSSKRGSKSSFDGEQTLGQNDDASVLEEDTRAFSSSSSYQDAVLVEISLNWTQDEERLVEAFCSTKEEEDNQQQMHPENNSSLFIESSIVATPHPRSQNFRSNPGAMSQTSFDPTGFIVTEYSSASMREITADLLHLDEDIDANISILKSVVKRNVDLYLSAFSILQELHSLRIKTDTFLTLGSSLKGIILGLSFIFYRIGTENSHNHLANA</sequence>
<evidence type="ECO:0000256" key="1">
    <source>
        <dbReference type="ARBA" id="ARBA00022448"/>
    </source>
</evidence>
<dbReference type="RefSeq" id="XP_013238704.1">
    <property type="nucleotide sequence ID" value="XM_013383250.1"/>
</dbReference>